<evidence type="ECO:0000313" key="1">
    <source>
        <dbReference type="EMBL" id="TMR10114.1"/>
    </source>
</evidence>
<keyword evidence="2" id="KW-1185">Reference proteome</keyword>
<dbReference type="Proteomes" id="UP000306628">
    <property type="component" value="Unassembled WGS sequence"/>
</dbReference>
<comment type="caution">
    <text evidence="1">The sequence shown here is derived from an EMBL/GenBank/DDBJ whole genome shotgun (WGS) entry which is preliminary data.</text>
</comment>
<dbReference type="OrthoDB" id="3254802at2"/>
<dbReference type="RefSeq" id="WP_138698855.1">
    <property type="nucleotide sequence ID" value="NZ_JBHSAZ010000063.1"/>
</dbReference>
<gene>
    <name evidence="1" type="ORF">ETD85_60815</name>
</gene>
<reference evidence="1 2" key="1">
    <citation type="submission" date="2019-05" db="EMBL/GenBank/DDBJ databases">
        <title>Draft genome sequence of Nonomuraea zeae DSM 100528.</title>
        <authorList>
            <person name="Saricaoglu S."/>
            <person name="Isik K."/>
        </authorList>
    </citation>
    <scope>NUCLEOTIDE SEQUENCE [LARGE SCALE GENOMIC DNA]</scope>
    <source>
        <strain evidence="1 2">DSM 100528</strain>
    </source>
</reference>
<evidence type="ECO:0000313" key="2">
    <source>
        <dbReference type="Proteomes" id="UP000306628"/>
    </source>
</evidence>
<sequence length="88" mass="8795">MKDIASHGKIAASADGTGLVPHSGALLLLDTLRVTGRRPSHAVHDHGKIVAGPAVSLALGGDCLAGIAVLRAQSDLFGPSPPTQLSPS</sequence>
<accession>A0A5S4F2A9</accession>
<protein>
    <submittedName>
        <fullName evidence="1">Uncharacterized protein</fullName>
    </submittedName>
</protein>
<name>A0A5S4F2A9_9ACTN</name>
<organism evidence="1 2">
    <name type="scientific">Nonomuraea zeae</name>
    <dbReference type="NCBI Taxonomy" id="1642303"/>
    <lineage>
        <taxon>Bacteria</taxon>
        <taxon>Bacillati</taxon>
        <taxon>Actinomycetota</taxon>
        <taxon>Actinomycetes</taxon>
        <taxon>Streptosporangiales</taxon>
        <taxon>Streptosporangiaceae</taxon>
        <taxon>Nonomuraea</taxon>
    </lineage>
</organism>
<dbReference type="EMBL" id="VCKX01000543">
    <property type="protein sequence ID" value="TMR10114.1"/>
    <property type="molecule type" value="Genomic_DNA"/>
</dbReference>
<proteinExistence type="predicted"/>
<dbReference type="AlphaFoldDB" id="A0A5S4F2A9"/>